<reference evidence="3" key="1">
    <citation type="journal article" date="2019" name="Int. J. Syst. Evol. Microbiol.">
        <title>The Global Catalogue of Microorganisms (GCM) 10K type strain sequencing project: providing services to taxonomists for standard genome sequencing and annotation.</title>
        <authorList>
            <consortium name="The Broad Institute Genomics Platform"/>
            <consortium name="The Broad Institute Genome Sequencing Center for Infectious Disease"/>
            <person name="Wu L."/>
            <person name="Ma J."/>
        </authorList>
    </citation>
    <scope>NUCLEOTIDE SEQUENCE [LARGE SCALE GENOMIC DNA]</scope>
    <source>
        <strain evidence="3">CCUG 60214</strain>
    </source>
</reference>
<evidence type="ECO:0000313" key="3">
    <source>
        <dbReference type="Proteomes" id="UP001597168"/>
    </source>
</evidence>
<keyword evidence="2" id="KW-0808">Transferase</keyword>
<dbReference type="SUPFAM" id="SSF55729">
    <property type="entry name" value="Acyl-CoA N-acyltransferases (Nat)"/>
    <property type="match status" value="2"/>
</dbReference>
<dbReference type="GO" id="GO:0016746">
    <property type="term" value="F:acyltransferase activity"/>
    <property type="evidence" value="ECO:0007669"/>
    <property type="project" value="UniProtKB-KW"/>
</dbReference>
<sequence length="338" mass="36989">MTVVGDGTVEVFDPGLADEADLAAYYRVVRDSHDEPDEPAPTYDDVVERLRNPFPGVGPAAHWVVREGYGIVAFGYARFPEEENRRLTVATVVVHPDSRRRGVGTRLLRATLPHLRARGRTVIEGWRVPDGGTAARWAHGMGFRTVRVLAVQALTVAEADRSRWPDALPDGYRAVRWVGSAPEDVVASYAAARSAIHDAPTGTTEFRAPEWTVERVRAAEAELRRENTEQRVVVAVHEATGAVVGLTEVVLLPHGPRTSYQGDTAVLAAHRGHGLGLALKGVMAHWLVSDHPDLERMGTVTNADNEHMVRVNHRLGLATVRTELVIAHDIDLLIARLG</sequence>
<feature type="domain" description="N-acetyltransferase" evidence="1">
    <location>
        <begin position="194"/>
        <end position="338"/>
    </location>
</feature>
<dbReference type="EMBL" id="JBHTLK010000029">
    <property type="protein sequence ID" value="MFD1147202.1"/>
    <property type="molecule type" value="Genomic_DNA"/>
</dbReference>
<comment type="caution">
    <text evidence="2">The sequence shown here is derived from an EMBL/GenBank/DDBJ whole genome shotgun (WGS) entry which is preliminary data.</text>
</comment>
<keyword evidence="3" id="KW-1185">Reference proteome</keyword>
<evidence type="ECO:0000313" key="2">
    <source>
        <dbReference type="EMBL" id="MFD1147202.1"/>
    </source>
</evidence>
<evidence type="ECO:0000259" key="1">
    <source>
        <dbReference type="PROSITE" id="PS51186"/>
    </source>
</evidence>
<dbReference type="InterPro" id="IPR016181">
    <property type="entry name" value="Acyl_CoA_acyltransferase"/>
</dbReference>
<feature type="domain" description="N-acetyltransferase" evidence="1">
    <location>
        <begin position="7"/>
        <end position="175"/>
    </location>
</feature>
<keyword evidence="2" id="KW-0012">Acyltransferase</keyword>
<proteinExistence type="predicted"/>
<dbReference type="CDD" id="cd04301">
    <property type="entry name" value="NAT_SF"/>
    <property type="match status" value="1"/>
</dbReference>
<protein>
    <submittedName>
        <fullName evidence="2">GNAT family N-acetyltransferase</fullName>
        <ecNumber evidence="2">2.3.1.-</ecNumber>
    </submittedName>
</protein>
<name>A0ABW3QQX4_9PSEU</name>
<dbReference type="EC" id="2.3.1.-" evidence="2"/>
<dbReference type="RefSeq" id="WP_380722120.1">
    <property type="nucleotide sequence ID" value="NZ_JBHTLK010000029.1"/>
</dbReference>
<dbReference type="PROSITE" id="PS51186">
    <property type="entry name" value="GNAT"/>
    <property type="match status" value="2"/>
</dbReference>
<dbReference type="InterPro" id="IPR000182">
    <property type="entry name" value="GNAT_dom"/>
</dbReference>
<dbReference type="PANTHER" id="PTHR43072">
    <property type="entry name" value="N-ACETYLTRANSFERASE"/>
    <property type="match status" value="1"/>
</dbReference>
<accession>A0ABW3QQX4</accession>
<dbReference type="Pfam" id="PF00583">
    <property type="entry name" value="Acetyltransf_1"/>
    <property type="match status" value="2"/>
</dbReference>
<dbReference type="Gene3D" id="3.40.630.30">
    <property type="match status" value="1"/>
</dbReference>
<dbReference type="Proteomes" id="UP001597168">
    <property type="component" value="Unassembled WGS sequence"/>
</dbReference>
<gene>
    <name evidence="2" type="ORF">ACFQ3T_08700</name>
</gene>
<organism evidence="2 3">
    <name type="scientific">Saccharothrix hoggarensis</name>
    <dbReference type="NCBI Taxonomy" id="913853"/>
    <lineage>
        <taxon>Bacteria</taxon>
        <taxon>Bacillati</taxon>
        <taxon>Actinomycetota</taxon>
        <taxon>Actinomycetes</taxon>
        <taxon>Pseudonocardiales</taxon>
        <taxon>Pseudonocardiaceae</taxon>
        <taxon>Saccharothrix</taxon>
    </lineage>
</organism>